<comment type="similarity">
    <text evidence="5">Belongs to the TatC family.</text>
</comment>
<dbReference type="AlphaFoldDB" id="A0A4P2VP39"/>
<dbReference type="PANTHER" id="PTHR30371:SF0">
    <property type="entry name" value="SEC-INDEPENDENT PROTEIN TRANSLOCASE PROTEIN TATC, CHLOROPLASTIC-RELATED"/>
    <property type="match status" value="1"/>
</dbReference>
<dbReference type="NCBIfam" id="TIGR00945">
    <property type="entry name" value="tatC"/>
    <property type="match status" value="1"/>
</dbReference>
<dbReference type="EMBL" id="AP019368">
    <property type="protein sequence ID" value="BBH53459.1"/>
    <property type="molecule type" value="Genomic_DNA"/>
</dbReference>
<proteinExistence type="inferred from homology"/>
<evidence type="ECO:0000256" key="4">
    <source>
        <dbReference type="ARBA" id="ARBA00023136"/>
    </source>
</evidence>
<name>A0A4P2VP39_FLUSA</name>
<feature type="transmembrane region" description="Helical" evidence="5">
    <location>
        <begin position="249"/>
        <end position="270"/>
    </location>
</feature>
<keyword evidence="7" id="KW-1185">Reference proteome</keyword>
<protein>
    <recommendedName>
        <fullName evidence="5">Sec-independent protein translocase protein TatC</fullName>
    </recommendedName>
</protein>
<reference evidence="6 7" key="1">
    <citation type="submission" date="2018-12" db="EMBL/GenBank/DDBJ databases">
        <title>Rubrispira sanarue gen. nov., sp., nov., a member of the order Silvanigrellales, isolated from a brackish lake in Hamamatsu Japan.</title>
        <authorList>
            <person name="Maejima Y."/>
            <person name="Iino T."/>
            <person name="Muraguchi Y."/>
            <person name="Fukuda K."/>
            <person name="Nojiri H."/>
            <person name="Ohkuma M."/>
            <person name="Moriuchi R."/>
            <person name="Dohra H."/>
            <person name="Kimbara K."/>
            <person name="Shintani M."/>
        </authorList>
    </citation>
    <scope>NUCLEOTIDE SEQUENCE [LARGE SCALE GENOMIC DNA]</scope>
    <source>
        <strain evidence="6 7">RF1110005</strain>
    </source>
</reference>
<accession>A0A4P2VP39</accession>
<feature type="transmembrane region" description="Helical" evidence="5">
    <location>
        <begin position="227"/>
        <end position="243"/>
    </location>
</feature>
<feature type="transmembrane region" description="Helical" evidence="5">
    <location>
        <begin position="96"/>
        <end position="125"/>
    </location>
</feature>
<dbReference type="GO" id="GO:0065002">
    <property type="term" value="P:intracellular protein transmembrane transport"/>
    <property type="evidence" value="ECO:0007669"/>
    <property type="project" value="TreeGrafter"/>
</dbReference>
<keyword evidence="4 5" id="KW-0472">Membrane</keyword>
<dbReference type="Proteomes" id="UP000291236">
    <property type="component" value="Chromosome"/>
</dbReference>
<evidence type="ECO:0000313" key="7">
    <source>
        <dbReference type="Proteomes" id="UP000291236"/>
    </source>
</evidence>
<dbReference type="GO" id="GO:0009977">
    <property type="term" value="F:proton motive force dependent protein transmembrane transporter activity"/>
    <property type="evidence" value="ECO:0007669"/>
    <property type="project" value="TreeGrafter"/>
</dbReference>
<dbReference type="RefSeq" id="WP_130609325.1">
    <property type="nucleotide sequence ID" value="NZ_AP019368.1"/>
</dbReference>
<keyword evidence="5" id="KW-0653">Protein transport</keyword>
<dbReference type="HAMAP" id="MF_00902">
    <property type="entry name" value="TatC"/>
    <property type="match status" value="1"/>
</dbReference>
<comment type="subunit">
    <text evidence="5">Forms a complex with TatA.</text>
</comment>
<dbReference type="InterPro" id="IPR002033">
    <property type="entry name" value="TatC"/>
</dbReference>
<dbReference type="PANTHER" id="PTHR30371">
    <property type="entry name" value="SEC-INDEPENDENT PROTEIN TRANSLOCASE PROTEIN TATC"/>
    <property type="match status" value="1"/>
</dbReference>
<dbReference type="Pfam" id="PF00902">
    <property type="entry name" value="TatC"/>
    <property type="match status" value="1"/>
</dbReference>
<dbReference type="GO" id="GO:0043953">
    <property type="term" value="P:protein transport by the Tat complex"/>
    <property type="evidence" value="ECO:0007669"/>
    <property type="project" value="UniProtKB-UniRule"/>
</dbReference>
<feature type="transmembrane region" description="Helical" evidence="5">
    <location>
        <begin position="56"/>
        <end position="76"/>
    </location>
</feature>
<keyword evidence="5" id="KW-1003">Cell membrane</keyword>
<gene>
    <name evidence="5 6" type="primary">tatC</name>
    <name evidence="6" type="ORF">JCM31447_19020</name>
</gene>
<evidence type="ECO:0000256" key="3">
    <source>
        <dbReference type="ARBA" id="ARBA00022989"/>
    </source>
</evidence>
<feature type="transmembrane region" description="Helical" evidence="5">
    <location>
        <begin position="146"/>
        <end position="171"/>
    </location>
</feature>
<keyword evidence="5" id="KW-0811">Translocation</keyword>
<sequence>MAGSGFKPFQYISSAFNAAMQRKAKREQEISGNQNGQMSLFEHIQDLRKHALYGTLWLLAFSGLAFLFMERVIFFLKRPYTAFLQHAESMGIKENLSSIGIFEVMTMNFKICFMVGFVLSLPFLVRELWRFVSPALYAKEKRLARLALISSIILFYVGMCFGFFLIIPYFFQEALSWSSKYASIMITYDSYFNSLITLMLIFAAVFEVPVVLSLLGLAGIVSSKSLINNRKIAFLACFILGAILSPPEVISQCLVALPMYIMVEISIFIIKKIEKNRNQNSITQTS</sequence>
<dbReference type="KEGG" id="sbf:JCM31447_19020"/>
<dbReference type="OrthoDB" id="5291141at2"/>
<comment type="function">
    <text evidence="5">Part of the twin-arginine translocation (Tat) system that transports large folded proteins containing a characteristic twin-arginine motif in their signal peptide across membranes.</text>
</comment>
<evidence type="ECO:0000256" key="5">
    <source>
        <dbReference type="HAMAP-Rule" id="MF_00902"/>
    </source>
</evidence>
<keyword evidence="3 5" id="KW-1133">Transmembrane helix</keyword>
<keyword evidence="5" id="KW-0813">Transport</keyword>
<feature type="transmembrane region" description="Helical" evidence="5">
    <location>
        <begin position="191"/>
        <end position="215"/>
    </location>
</feature>
<keyword evidence="2 5" id="KW-0812">Transmembrane</keyword>
<evidence type="ECO:0000313" key="6">
    <source>
        <dbReference type="EMBL" id="BBH53459.1"/>
    </source>
</evidence>
<dbReference type="PRINTS" id="PR01840">
    <property type="entry name" value="TATCFAMILY"/>
</dbReference>
<organism evidence="6 7">
    <name type="scientific">Fluviispira sanaruensis</name>
    <dbReference type="NCBI Taxonomy" id="2493639"/>
    <lineage>
        <taxon>Bacteria</taxon>
        <taxon>Pseudomonadati</taxon>
        <taxon>Bdellovibrionota</taxon>
        <taxon>Oligoflexia</taxon>
        <taxon>Silvanigrellales</taxon>
        <taxon>Silvanigrellaceae</taxon>
        <taxon>Fluviispira</taxon>
    </lineage>
</organism>
<evidence type="ECO:0000256" key="1">
    <source>
        <dbReference type="ARBA" id="ARBA00004141"/>
    </source>
</evidence>
<dbReference type="GO" id="GO:0033281">
    <property type="term" value="C:TAT protein transport complex"/>
    <property type="evidence" value="ECO:0007669"/>
    <property type="project" value="UniProtKB-UniRule"/>
</dbReference>
<comment type="subcellular location">
    <subcellularLocation>
        <location evidence="5">Cell membrane</location>
        <topology evidence="5">Multi-pass membrane protein</topology>
    </subcellularLocation>
    <subcellularLocation>
        <location evidence="1">Membrane</location>
        <topology evidence="1">Multi-pass membrane protein</topology>
    </subcellularLocation>
</comment>
<evidence type="ECO:0000256" key="2">
    <source>
        <dbReference type="ARBA" id="ARBA00022692"/>
    </source>
</evidence>